<organism evidence="1 2">
    <name type="scientific">Canavalia gladiata</name>
    <name type="common">Sword bean</name>
    <name type="synonym">Dolichos gladiatus</name>
    <dbReference type="NCBI Taxonomy" id="3824"/>
    <lineage>
        <taxon>Eukaryota</taxon>
        <taxon>Viridiplantae</taxon>
        <taxon>Streptophyta</taxon>
        <taxon>Embryophyta</taxon>
        <taxon>Tracheophyta</taxon>
        <taxon>Spermatophyta</taxon>
        <taxon>Magnoliopsida</taxon>
        <taxon>eudicotyledons</taxon>
        <taxon>Gunneridae</taxon>
        <taxon>Pentapetalae</taxon>
        <taxon>rosids</taxon>
        <taxon>fabids</taxon>
        <taxon>Fabales</taxon>
        <taxon>Fabaceae</taxon>
        <taxon>Papilionoideae</taxon>
        <taxon>50 kb inversion clade</taxon>
        <taxon>NPAAA clade</taxon>
        <taxon>indigoferoid/millettioid clade</taxon>
        <taxon>Phaseoleae</taxon>
        <taxon>Canavalia</taxon>
    </lineage>
</organism>
<gene>
    <name evidence="1" type="ORF">VNO77_23609</name>
</gene>
<dbReference type="EMBL" id="JAYMYQ010000005">
    <property type="protein sequence ID" value="KAK7329440.1"/>
    <property type="molecule type" value="Genomic_DNA"/>
</dbReference>
<evidence type="ECO:0000313" key="2">
    <source>
        <dbReference type="Proteomes" id="UP001367508"/>
    </source>
</evidence>
<sequence>MIEQNRVIDSIYDEEEIEEVRKKLWEHKRVGMKYENGRVGSSIYYGVKGIVYYIRLACEIYVYYEHVAEEVEKADLEVVLKNVEEKTKDDITNKDRDKGKRSKCGGIVGGEECGVEVVDDDESSIGESVTTKYGGEAVDEGVVDEYRVLVTLSGIRQFLKESPLWEDSATEDIPFFVKTSILNFPEDLTPDQTAQEWCGVTTADSIMMS</sequence>
<name>A0AAN9L4Q4_CANGL</name>
<comment type="caution">
    <text evidence="1">The sequence shown here is derived from an EMBL/GenBank/DDBJ whole genome shotgun (WGS) entry which is preliminary data.</text>
</comment>
<keyword evidence="2" id="KW-1185">Reference proteome</keyword>
<protein>
    <submittedName>
        <fullName evidence="1">Uncharacterized protein</fullName>
    </submittedName>
</protein>
<accession>A0AAN9L4Q4</accession>
<dbReference type="AlphaFoldDB" id="A0AAN9L4Q4"/>
<dbReference type="Proteomes" id="UP001367508">
    <property type="component" value="Unassembled WGS sequence"/>
</dbReference>
<proteinExistence type="predicted"/>
<evidence type="ECO:0000313" key="1">
    <source>
        <dbReference type="EMBL" id="KAK7329440.1"/>
    </source>
</evidence>
<reference evidence="1 2" key="1">
    <citation type="submission" date="2024-01" db="EMBL/GenBank/DDBJ databases">
        <title>The genomes of 5 underutilized Papilionoideae crops provide insights into root nodulation and disease resistanc.</title>
        <authorList>
            <person name="Jiang F."/>
        </authorList>
    </citation>
    <scope>NUCLEOTIDE SEQUENCE [LARGE SCALE GENOMIC DNA]</scope>
    <source>
        <strain evidence="1">LVBAO_FW01</strain>
        <tissue evidence="1">Leaves</tissue>
    </source>
</reference>